<reference evidence="9" key="3">
    <citation type="submission" date="2025-09" db="UniProtKB">
        <authorList>
            <consortium name="Ensembl"/>
        </authorList>
    </citation>
    <scope>IDENTIFICATION</scope>
</reference>
<dbReference type="InterPro" id="IPR039042">
    <property type="entry name" value="Alg13-like"/>
</dbReference>
<evidence type="ECO:0000256" key="2">
    <source>
        <dbReference type="ARBA" id="ARBA00006962"/>
    </source>
</evidence>
<organism evidence="9 10">
    <name type="scientific">Sarcophilus harrisii</name>
    <name type="common">Tasmanian devil</name>
    <name type="synonym">Sarcophilus laniarius</name>
    <dbReference type="NCBI Taxonomy" id="9305"/>
    <lineage>
        <taxon>Eukaryota</taxon>
        <taxon>Metazoa</taxon>
        <taxon>Chordata</taxon>
        <taxon>Craniata</taxon>
        <taxon>Vertebrata</taxon>
        <taxon>Euteleostomi</taxon>
        <taxon>Mammalia</taxon>
        <taxon>Metatheria</taxon>
        <taxon>Dasyuromorphia</taxon>
        <taxon>Dasyuridae</taxon>
        <taxon>Sarcophilus</taxon>
    </lineage>
</organism>
<evidence type="ECO:0000256" key="6">
    <source>
        <dbReference type="ARBA" id="ARBA00022679"/>
    </source>
</evidence>
<name>A0A7N4UYX2_SARHA</name>
<comment type="similarity">
    <text evidence="2">Belongs to the glycosyltransferase 28 family.</text>
</comment>
<evidence type="ECO:0000256" key="3">
    <source>
        <dbReference type="ARBA" id="ARBA00012614"/>
    </source>
</evidence>
<dbReference type="Ensembl" id="ENSSHAT00000026608.1">
    <property type="protein sequence ID" value="ENSSHAP00000026495.1"/>
    <property type="gene ID" value="ENSSHAG00000028383.1"/>
</dbReference>
<evidence type="ECO:0000259" key="8">
    <source>
        <dbReference type="Pfam" id="PF04101"/>
    </source>
</evidence>
<dbReference type="Proteomes" id="UP000007648">
    <property type="component" value="Unassembled WGS sequence"/>
</dbReference>
<keyword evidence="7" id="KW-0256">Endoplasmic reticulum</keyword>
<keyword evidence="6" id="KW-0808">Transferase</keyword>
<keyword evidence="10" id="KW-1185">Reference proteome</keyword>
<feature type="domain" description="Glycosyl transferase family 28 C-terminal" evidence="8">
    <location>
        <begin position="74"/>
        <end position="117"/>
    </location>
</feature>
<dbReference type="Gene3D" id="3.40.50.2000">
    <property type="entry name" value="Glycogen Phosphorylase B"/>
    <property type="match status" value="1"/>
</dbReference>
<evidence type="ECO:0000256" key="1">
    <source>
        <dbReference type="ARBA" id="ARBA00004240"/>
    </source>
</evidence>
<protein>
    <recommendedName>
        <fullName evidence="4">UDP-N-acetylglucosamine transferase subunit ALG13</fullName>
        <ecNumber evidence="3">2.4.1.141</ecNumber>
    </recommendedName>
</protein>
<reference evidence="9 10" key="1">
    <citation type="journal article" date="2011" name="Proc. Natl. Acad. Sci. U.S.A.">
        <title>Genetic diversity and population structure of the endangered marsupial Sarcophilus harrisii (Tasmanian devil).</title>
        <authorList>
            <person name="Miller W."/>
            <person name="Hayes V.M."/>
            <person name="Ratan A."/>
            <person name="Petersen D.C."/>
            <person name="Wittekindt N.E."/>
            <person name="Miller J."/>
            <person name="Walenz B."/>
            <person name="Knight J."/>
            <person name="Qi J."/>
            <person name="Zhao F."/>
            <person name="Wang Q."/>
            <person name="Bedoya-Reina O.C."/>
            <person name="Katiyar N."/>
            <person name="Tomsho L.P."/>
            <person name="Kasson L.M."/>
            <person name="Hardie R.A."/>
            <person name="Woodbridge P."/>
            <person name="Tindall E.A."/>
            <person name="Bertelsen M.F."/>
            <person name="Dixon D."/>
            <person name="Pyecroft S."/>
            <person name="Helgen K.M."/>
            <person name="Lesk A.M."/>
            <person name="Pringle T.H."/>
            <person name="Patterson N."/>
            <person name="Zhang Y."/>
            <person name="Kreiss A."/>
            <person name="Woods G.M."/>
            <person name="Jones M.E."/>
            <person name="Schuster S.C."/>
        </authorList>
    </citation>
    <scope>NUCLEOTIDE SEQUENCE [LARGE SCALE GENOMIC DNA]</scope>
</reference>
<dbReference type="PANTHER" id="PTHR12867">
    <property type="entry name" value="GLYCOSYL TRANSFERASE-RELATED"/>
    <property type="match status" value="1"/>
</dbReference>
<reference evidence="9" key="2">
    <citation type="submission" date="2025-08" db="UniProtKB">
        <authorList>
            <consortium name="Ensembl"/>
        </authorList>
    </citation>
    <scope>IDENTIFICATION</scope>
</reference>
<sequence>MKSVFVTVGTTSFDELITCVSSRPTLQVRECVGIPVGQIPGCRLLFFSLCCCKSSGEEAEPAPRCLAFGFLFVGAGSCLEILGEGKPLVVVVNEKLMDNHQLELAKQLHEEGYLFYCTCR</sequence>
<dbReference type="EC" id="2.4.1.141" evidence="3"/>
<dbReference type="InParanoid" id="A0A7N4UYX2"/>
<dbReference type="GO" id="GO:0005783">
    <property type="term" value="C:endoplasmic reticulum"/>
    <property type="evidence" value="ECO:0007669"/>
    <property type="project" value="UniProtKB-SubCell"/>
</dbReference>
<evidence type="ECO:0000313" key="9">
    <source>
        <dbReference type="Ensembl" id="ENSSHAP00000026495.1"/>
    </source>
</evidence>
<evidence type="ECO:0000256" key="4">
    <source>
        <dbReference type="ARBA" id="ARBA00017468"/>
    </source>
</evidence>
<dbReference type="GO" id="GO:0006488">
    <property type="term" value="P:dolichol-linked oligosaccharide biosynthetic process"/>
    <property type="evidence" value="ECO:0007669"/>
    <property type="project" value="InterPro"/>
</dbReference>
<dbReference type="PANTHER" id="PTHR12867:SF7">
    <property type="entry name" value="BIFUNCTIONAL UDP-N-ACETYLGLUCOSAMINE TRANSFERASE AND DEUBIQUITINASE ALG13-RELATED"/>
    <property type="match status" value="1"/>
</dbReference>
<keyword evidence="5" id="KW-0328">Glycosyltransferase</keyword>
<comment type="subcellular location">
    <subcellularLocation>
        <location evidence="1">Endoplasmic reticulum</location>
    </subcellularLocation>
</comment>
<evidence type="ECO:0000256" key="5">
    <source>
        <dbReference type="ARBA" id="ARBA00022676"/>
    </source>
</evidence>
<dbReference type="Pfam" id="PF04101">
    <property type="entry name" value="Glyco_tran_28_C"/>
    <property type="match status" value="1"/>
</dbReference>
<accession>A0A7N4UYX2</accession>
<gene>
    <name evidence="9" type="primary">LOC105751085</name>
</gene>
<dbReference type="AlphaFoldDB" id="A0A7N4UYX2"/>
<evidence type="ECO:0000313" key="10">
    <source>
        <dbReference type="Proteomes" id="UP000007648"/>
    </source>
</evidence>
<dbReference type="InterPro" id="IPR007235">
    <property type="entry name" value="Glyco_trans_28_C"/>
</dbReference>
<dbReference type="GO" id="GO:0004577">
    <property type="term" value="F:N-acetylglucosaminyldiphosphodolichol N-acetylglucosaminyltransferase activity"/>
    <property type="evidence" value="ECO:0007669"/>
    <property type="project" value="UniProtKB-EC"/>
</dbReference>
<proteinExistence type="inferred from homology"/>
<evidence type="ECO:0000256" key="7">
    <source>
        <dbReference type="ARBA" id="ARBA00022824"/>
    </source>
</evidence>